<dbReference type="Proteomes" id="UP000790709">
    <property type="component" value="Unassembled WGS sequence"/>
</dbReference>
<proteinExistence type="predicted"/>
<comment type="caution">
    <text evidence="1">The sequence shown here is derived from an EMBL/GenBank/DDBJ whole genome shotgun (WGS) entry which is preliminary data.</text>
</comment>
<sequence>MSSVELSTTLHPTTGFHTTLSSRLQVNQTGHPPECSLYILHTFSPHLIVDPYELIDRHLPFEFFGASNLELPAWAVDQNSTYLLLKLAASVHTLSLMSEVSFDVPLHVRYGTPILGGSSHVVEVTAPTCFWACPSTCTPVDPMPFVQVLTRSKSIHSPKPSLTYPALYIPLFSHHLDSQPLGSLES</sequence>
<reference evidence="1" key="1">
    <citation type="journal article" date="2021" name="New Phytol.">
        <title>Evolutionary innovations through gain and loss of genes in the ectomycorrhizal Boletales.</title>
        <authorList>
            <person name="Wu G."/>
            <person name="Miyauchi S."/>
            <person name="Morin E."/>
            <person name="Kuo A."/>
            <person name="Drula E."/>
            <person name="Varga T."/>
            <person name="Kohler A."/>
            <person name="Feng B."/>
            <person name="Cao Y."/>
            <person name="Lipzen A."/>
            <person name="Daum C."/>
            <person name="Hundley H."/>
            <person name="Pangilinan J."/>
            <person name="Johnson J."/>
            <person name="Barry K."/>
            <person name="LaButti K."/>
            <person name="Ng V."/>
            <person name="Ahrendt S."/>
            <person name="Min B."/>
            <person name="Choi I.G."/>
            <person name="Park H."/>
            <person name="Plett J.M."/>
            <person name="Magnuson J."/>
            <person name="Spatafora J.W."/>
            <person name="Nagy L.G."/>
            <person name="Henrissat B."/>
            <person name="Grigoriev I.V."/>
            <person name="Yang Z.L."/>
            <person name="Xu J."/>
            <person name="Martin F.M."/>
        </authorList>
    </citation>
    <scope>NUCLEOTIDE SEQUENCE</scope>
    <source>
        <strain evidence="1">KUC20120723A-06</strain>
    </source>
</reference>
<protein>
    <submittedName>
        <fullName evidence="1">Uncharacterized protein</fullName>
    </submittedName>
</protein>
<keyword evidence="2" id="KW-1185">Reference proteome</keyword>
<evidence type="ECO:0000313" key="2">
    <source>
        <dbReference type="Proteomes" id="UP000790709"/>
    </source>
</evidence>
<evidence type="ECO:0000313" key="1">
    <source>
        <dbReference type="EMBL" id="KAH7918517.1"/>
    </source>
</evidence>
<accession>A0ACB8AYM7</accession>
<name>A0ACB8AYM7_9AGAM</name>
<dbReference type="EMBL" id="MU266774">
    <property type="protein sequence ID" value="KAH7918517.1"/>
    <property type="molecule type" value="Genomic_DNA"/>
</dbReference>
<organism evidence="1 2">
    <name type="scientific">Leucogyrophana mollusca</name>
    <dbReference type="NCBI Taxonomy" id="85980"/>
    <lineage>
        <taxon>Eukaryota</taxon>
        <taxon>Fungi</taxon>
        <taxon>Dikarya</taxon>
        <taxon>Basidiomycota</taxon>
        <taxon>Agaricomycotina</taxon>
        <taxon>Agaricomycetes</taxon>
        <taxon>Agaricomycetidae</taxon>
        <taxon>Boletales</taxon>
        <taxon>Boletales incertae sedis</taxon>
        <taxon>Leucogyrophana</taxon>
    </lineage>
</organism>
<gene>
    <name evidence="1" type="ORF">BV22DRAFT_1041714</name>
</gene>